<gene>
    <name evidence="2" type="ORF">B4099_2892</name>
</gene>
<sequence>MDKDVSKGPGSFKKPVSSKKTPSGFPRMVFFIVPYSPRPHEGPCR</sequence>
<comment type="caution">
    <text evidence="2">The sequence shown here is derived from an EMBL/GenBank/DDBJ whole genome shotgun (WGS) entry which is preliminary data.</text>
</comment>
<dbReference type="EMBL" id="LQYI01000114">
    <property type="protein sequence ID" value="KYC63260.1"/>
    <property type="molecule type" value="Genomic_DNA"/>
</dbReference>
<accession>A0A150K109</accession>
<reference evidence="2 3" key="1">
    <citation type="submission" date="2016-01" db="EMBL/GenBank/DDBJ databases">
        <title>Genome Sequences of Twelve Sporeforming Bacillus Species Isolated from Foods.</title>
        <authorList>
            <person name="Berendsen E.M."/>
            <person name="Wells-Bennik M.H."/>
            <person name="Krawcyk A.O."/>
            <person name="De Jong A."/>
            <person name="Holsappel S."/>
            <person name="Eijlander R.T."/>
            <person name="Kuipers O.P."/>
        </authorList>
    </citation>
    <scope>NUCLEOTIDE SEQUENCE [LARGE SCALE GENOMIC DNA]</scope>
    <source>
        <strain evidence="2 3">B4099</strain>
    </source>
</reference>
<name>A0A150K109_HEYCO</name>
<proteinExistence type="predicted"/>
<dbReference type="AlphaFoldDB" id="A0A150K109"/>
<evidence type="ECO:0000256" key="1">
    <source>
        <dbReference type="SAM" id="MobiDB-lite"/>
    </source>
</evidence>
<feature type="region of interest" description="Disordered" evidence="1">
    <location>
        <begin position="1"/>
        <end position="24"/>
    </location>
</feature>
<evidence type="ECO:0000313" key="3">
    <source>
        <dbReference type="Proteomes" id="UP000075304"/>
    </source>
</evidence>
<organism evidence="2 3">
    <name type="scientific">Heyndrickxia coagulans</name>
    <name type="common">Weizmannia coagulans</name>
    <dbReference type="NCBI Taxonomy" id="1398"/>
    <lineage>
        <taxon>Bacteria</taxon>
        <taxon>Bacillati</taxon>
        <taxon>Bacillota</taxon>
        <taxon>Bacilli</taxon>
        <taxon>Bacillales</taxon>
        <taxon>Bacillaceae</taxon>
        <taxon>Heyndrickxia</taxon>
    </lineage>
</organism>
<protein>
    <submittedName>
        <fullName evidence="2">Uncharacterized protein</fullName>
    </submittedName>
</protein>
<evidence type="ECO:0000313" key="2">
    <source>
        <dbReference type="EMBL" id="KYC63260.1"/>
    </source>
</evidence>
<dbReference type="Proteomes" id="UP000075304">
    <property type="component" value="Unassembled WGS sequence"/>
</dbReference>